<dbReference type="EMBL" id="FNYO01000034">
    <property type="protein sequence ID" value="SEJ05321.1"/>
    <property type="molecule type" value="Genomic_DNA"/>
</dbReference>
<proteinExistence type="predicted"/>
<organism evidence="1 2">
    <name type="scientific">Azotobacter beijerinckii</name>
    <dbReference type="NCBI Taxonomy" id="170623"/>
    <lineage>
        <taxon>Bacteria</taxon>
        <taxon>Pseudomonadati</taxon>
        <taxon>Pseudomonadota</taxon>
        <taxon>Gammaproteobacteria</taxon>
        <taxon>Pseudomonadales</taxon>
        <taxon>Pseudomonadaceae</taxon>
        <taxon>Azotobacter</taxon>
    </lineage>
</organism>
<gene>
    <name evidence="1" type="ORF">SAMN04244579_02946</name>
</gene>
<evidence type="ECO:0000313" key="1">
    <source>
        <dbReference type="EMBL" id="SEJ05321.1"/>
    </source>
</evidence>
<accession>A0A1H6VL22</accession>
<reference evidence="1 2" key="1">
    <citation type="submission" date="2016-10" db="EMBL/GenBank/DDBJ databases">
        <authorList>
            <person name="de Groot N.N."/>
        </authorList>
    </citation>
    <scope>NUCLEOTIDE SEQUENCE [LARGE SCALE GENOMIC DNA]</scope>
    <source>
        <strain evidence="1 2">DSM 1041</strain>
    </source>
</reference>
<protein>
    <submittedName>
        <fullName evidence="1">Uncharacterized protein</fullName>
    </submittedName>
</protein>
<dbReference type="Proteomes" id="UP000199005">
    <property type="component" value="Unassembled WGS sequence"/>
</dbReference>
<dbReference type="AlphaFoldDB" id="A0A1H6VL22"/>
<dbReference type="RefSeq" id="WP_139211129.1">
    <property type="nucleotide sequence ID" value="NZ_FNYO01000034.1"/>
</dbReference>
<sequence>MKKQNPDLNAAHDYRRQLQEKLSKISQDELRQEFESNLESAITHCRKMFPEAEMDDFERKLASIINASHELGTPLDDPLSSDLMQSYMRTVENAIKKLEHDLRAGVSAGILHGEGLDAMQQPVMMTDASVVLVNNNLGMLTNRLSKLLARSLSVTILPDEKFQISDRLEDTMEVLHNDTELQRDWDYFFMDYSLDPEARLHGEVMEVIGRQRQTLWSDLNEAMFTFVLAHEYGHHLAKHSLDGKASVDGDSTSDKYFNELQADCYAAHICIESISDSEGENIFLNSAAGGAALLTALELINIGRCLLENGEYLENAVQRSHPPLEYRLKALEKIAKEYHKENYPPRLQTLLNYIIEYVWLHSSKFILRQHEAGIRPLRKETGGWLPC</sequence>
<evidence type="ECO:0000313" key="2">
    <source>
        <dbReference type="Proteomes" id="UP000199005"/>
    </source>
</evidence>
<name>A0A1H6VL22_9GAMM</name>